<dbReference type="InterPro" id="IPR000653">
    <property type="entry name" value="DegT/StrS_aminotransferase"/>
</dbReference>
<reference evidence="4" key="2">
    <citation type="submission" date="2012-11" db="EMBL/GenBank/DDBJ databases">
        <authorList>
            <person name="Kuo A."/>
            <person name="Curtis B.A."/>
            <person name="Tanifuji G."/>
            <person name="Burki F."/>
            <person name="Gruber A."/>
            <person name="Irimia M."/>
            <person name="Maruyama S."/>
            <person name="Arias M.C."/>
            <person name="Ball S.G."/>
            <person name="Gile G.H."/>
            <person name="Hirakawa Y."/>
            <person name="Hopkins J.F."/>
            <person name="Rensing S.A."/>
            <person name="Schmutz J."/>
            <person name="Symeonidi A."/>
            <person name="Elias M."/>
            <person name="Eveleigh R.J."/>
            <person name="Herman E.K."/>
            <person name="Klute M.J."/>
            <person name="Nakayama T."/>
            <person name="Obornik M."/>
            <person name="Reyes-Prieto A."/>
            <person name="Armbrust E.V."/>
            <person name="Aves S.J."/>
            <person name="Beiko R.G."/>
            <person name="Coutinho P."/>
            <person name="Dacks J.B."/>
            <person name="Durnford D.G."/>
            <person name="Fast N.M."/>
            <person name="Green B.R."/>
            <person name="Grisdale C."/>
            <person name="Hempe F."/>
            <person name="Henrissat B."/>
            <person name="Hoppner M.P."/>
            <person name="Ishida K.-I."/>
            <person name="Kim E."/>
            <person name="Koreny L."/>
            <person name="Kroth P.G."/>
            <person name="Liu Y."/>
            <person name="Malik S.-B."/>
            <person name="Maier U.G."/>
            <person name="McRose D."/>
            <person name="Mock T."/>
            <person name="Neilson J.A."/>
            <person name="Onodera N.T."/>
            <person name="Poole A.M."/>
            <person name="Pritham E.J."/>
            <person name="Richards T.A."/>
            <person name="Rocap G."/>
            <person name="Roy S.W."/>
            <person name="Sarai C."/>
            <person name="Schaack S."/>
            <person name="Shirato S."/>
            <person name="Slamovits C.H."/>
            <person name="Spencer D.F."/>
            <person name="Suzuki S."/>
            <person name="Worden A.Z."/>
            <person name="Zauner S."/>
            <person name="Barry K."/>
            <person name="Bell C."/>
            <person name="Bharti A.K."/>
            <person name="Crow J.A."/>
            <person name="Grimwood J."/>
            <person name="Kramer R."/>
            <person name="Lindquist E."/>
            <person name="Lucas S."/>
            <person name="Salamov A."/>
            <person name="McFadden G.I."/>
            <person name="Lane C.E."/>
            <person name="Keeling P.J."/>
            <person name="Gray M.W."/>
            <person name="Grigoriev I.V."/>
            <person name="Archibald J.M."/>
        </authorList>
    </citation>
    <scope>NUCLEOTIDE SEQUENCE</scope>
    <source>
        <strain evidence="4">CCMP2712</strain>
    </source>
</reference>
<dbReference type="EMBL" id="JH993079">
    <property type="protein sequence ID" value="EKX36088.1"/>
    <property type="molecule type" value="Genomic_DNA"/>
</dbReference>
<evidence type="ECO:0008006" key="5">
    <source>
        <dbReference type="Google" id="ProtNLM"/>
    </source>
</evidence>
<reference evidence="2 4" key="1">
    <citation type="journal article" date="2012" name="Nature">
        <title>Algal genomes reveal evolutionary mosaicism and the fate of nucleomorphs.</title>
        <authorList>
            <consortium name="DOE Joint Genome Institute"/>
            <person name="Curtis B.A."/>
            <person name="Tanifuji G."/>
            <person name="Burki F."/>
            <person name="Gruber A."/>
            <person name="Irimia M."/>
            <person name="Maruyama S."/>
            <person name="Arias M.C."/>
            <person name="Ball S.G."/>
            <person name="Gile G.H."/>
            <person name="Hirakawa Y."/>
            <person name="Hopkins J.F."/>
            <person name="Kuo A."/>
            <person name="Rensing S.A."/>
            <person name="Schmutz J."/>
            <person name="Symeonidi A."/>
            <person name="Elias M."/>
            <person name="Eveleigh R.J."/>
            <person name="Herman E.K."/>
            <person name="Klute M.J."/>
            <person name="Nakayama T."/>
            <person name="Obornik M."/>
            <person name="Reyes-Prieto A."/>
            <person name="Armbrust E.V."/>
            <person name="Aves S.J."/>
            <person name="Beiko R.G."/>
            <person name="Coutinho P."/>
            <person name="Dacks J.B."/>
            <person name="Durnford D.G."/>
            <person name="Fast N.M."/>
            <person name="Green B.R."/>
            <person name="Grisdale C.J."/>
            <person name="Hempel F."/>
            <person name="Henrissat B."/>
            <person name="Hoppner M.P."/>
            <person name="Ishida K."/>
            <person name="Kim E."/>
            <person name="Koreny L."/>
            <person name="Kroth P.G."/>
            <person name="Liu Y."/>
            <person name="Malik S.B."/>
            <person name="Maier U.G."/>
            <person name="McRose D."/>
            <person name="Mock T."/>
            <person name="Neilson J.A."/>
            <person name="Onodera N.T."/>
            <person name="Poole A.M."/>
            <person name="Pritham E.J."/>
            <person name="Richards T.A."/>
            <person name="Rocap G."/>
            <person name="Roy S.W."/>
            <person name="Sarai C."/>
            <person name="Schaack S."/>
            <person name="Shirato S."/>
            <person name="Slamovits C.H."/>
            <person name="Spencer D.F."/>
            <person name="Suzuki S."/>
            <person name="Worden A.Z."/>
            <person name="Zauner S."/>
            <person name="Barry K."/>
            <person name="Bell C."/>
            <person name="Bharti A.K."/>
            <person name="Crow J.A."/>
            <person name="Grimwood J."/>
            <person name="Kramer R."/>
            <person name="Lindquist E."/>
            <person name="Lucas S."/>
            <person name="Salamov A."/>
            <person name="McFadden G.I."/>
            <person name="Lane C.E."/>
            <person name="Keeling P.J."/>
            <person name="Gray M.W."/>
            <person name="Grigoriev I.V."/>
            <person name="Archibald J.M."/>
        </authorList>
    </citation>
    <scope>NUCLEOTIDE SEQUENCE</scope>
    <source>
        <strain evidence="2 4">CCMP2712</strain>
    </source>
</reference>
<dbReference type="KEGG" id="gtt:GUITHDRAFT_90075"/>
<dbReference type="PANTHER" id="PTHR30244">
    <property type="entry name" value="TRANSAMINASE"/>
    <property type="match status" value="1"/>
</dbReference>
<dbReference type="Gene3D" id="3.40.640.10">
    <property type="entry name" value="Type I PLP-dependent aspartate aminotransferase-like (Major domain)"/>
    <property type="match status" value="1"/>
</dbReference>
<reference evidence="3" key="3">
    <citation type="submission" date="2016-03" db="UniProtKB">
        <authorList>
            <consortium name="EnsemblProtists"/>
        </authorList>
    </citation>
    <scope>IDENTIFICATION</scope>
</reference>
<accession>L1IIK5</accession>
<evidence type="ECO:0000313" key="3">
    <source>
        <dbReference type="EnsemblProtists" id="EKX36088"/>
    </source>
</evidence>
<dbReference type="OrthoDB" id="422066at2759"/>
<dbReference type="Proteomes" id="UP000011087">
    <property type="component" value="Unassembled WGS sequence"/>
</dbReference>
<dbReference type="GeneID" id="17292855"/>
<dbReference type="STRING" id="905079.L1IIK5"/>
<dbReference type="GO" id="GO:0000271">
    <property type="term" value="P:polysaccharide biosynthetic process"/>
    <property type="evidence" value="ECO:0007669"/>
    <property type="project" value="TreeGrafter"/>
</dbReference>
<dbReference type="Pfam" id="PF01041">
    <property type="entry name" value="DegT_DnrJ_EryC1"/>
    <property type="match status" value="1"/>
</dbReference>
<evidence type="ECO:0000313" key="4">
    <source>
        <dbReference type="Proteomes" id="UP000011087"/>
    </source>
</evidence>
<dbReference type="InterPro" id="IPR015424">
    <property type="entry name" value="PyrdxlP-dep_Trfase"/>
</dbReference>
<sequence>MKLLCLCATVCLFNQAVAFQSINGVKLQSATPPYNKPSPTCRTRPSRLGWKMVYTPEREAVKQAKLTKSIKTPDPIPEEGIRLATELMKTGRLYRYNSDSADTCMVSRCEKALAEYTGHKYCVALNSCGSAIFMSLKCVGAQPGDKVLSNAFTFTAVPSAIVHAGCEPVYVECTENYLMDPEHLAKMADETGAKYCMISHMRGKVADMDKIEQVCKDRGIVLLEDCAHSLGVYWRGEHTGHKGVMSCFSSQSYKMLNSGEGGFLLTDDDELAAKMILYAGAYEKLYHKHSLRPADEIFEEIKHEIPNYSMRMHGVTAAMIYPQISTLDERIEKYNRRYLDIVEPRLNAVRNIKVPKQLKEVSPVYDSVQFNVHGMSEEQLQKFIQAAGANGVPIEVFGAKSNARYFRNWRYTADSIPQFDHLPKTEEVIKWACDVRLPLMFQDEDFHTICDVIEDAMDKAMA</sequence>
<evidence type="ECO:0000256" key="1">
    <source>
        <dbReference type="SAM" id="SignalP"/>
    </source>
</evidence>
<gene>
    <name evidence="2" type="ORF">GUITHDRAFT_90075</name>
</gene>
<dbReference type="PaxDb" id="55529-EKX36088"/>
<dbReference type="SUPFAM" id="SSF53383">
    <property type="entry name" value="PLP-dependent transferases"/>
    <property type="match status" value="1"/>
</dbReference>
<dbReference type="OMA" id="SHMRGHI"/>
<feature type="signal peptide" evidence="1">
    <location>
        <begin position="1"/>
        <end position="18"/>
    </location>
</feature>
<dbReference type="PANTHER" id="PTHR30244:SF34">
    <property type="entry name" value="DTDP-4-AMINO-4,6-DIDEOXYGALACTOSE TRANSAMINASE"/>
    <property type="match status" value="1"/>
</dbReference>
<dbReference type="AlphaFoldDB" id="L1IIK5"/>
<dbReference type="GO" id="GO:0008483">
    <property type="term" value="F:transaminase activity"/>
    <property type="evidence" value="ECO:0007669"/>
    <property type="project" value="TreeGrafter"/>
</dbReference>
<feature type="chain" id="PRO_5008770095" description="Aminotransferase" evidence="1">
    <location>
        <begin position="19"/>
        <end position="462"/>
    </location>
</feature>
<dbReference type="Gene3D" id="3.90.1150.10">
    <property type="entry name" value="Aspartate Aminotransferase, domain 1"/>
    <property type="match status" value="1"/>
</dbReference>
<dbReference type="InterPro" id="IPR015421">
    <property type="entry name" value="PyrdxlP-dep_Trfase_major"/>
</dbReference>
<protein>
    <recommendedName>
        <fullName evidence="5">Aminotransferase</fullName>
    </recommendedName>
</protein>
<keyword evidence="4" id="KW-1185">Reference proteome</keyword>
<dbReference type="RefSeq" id="XP_005823068.1">
    <property type="nucleotide sequence ID" value="XM_005823011.1"/>
</dbReference>
<name>L1IIK5_GUITC</name>
<dbReference type="GO" id="GO:0030170">
    <property type="term" value="F:pyridoxal phosphate binding"/>
    <property type="evidence" value="ECO:0007669"/>
    <property type="project" value="TreeGrafter"/>
</dbReference>
<dbReference type="HOGENOM" id="CLU_033332_7_2_1"/>
<proteinExistence type="predicted"/>
<dbReference type="eggNOG" id="ENOG502QQV8">
    <property type="taxonomic scope" value="Eukaryota"/>
</dbReference>
<dbReference type="InterPro" id="IPR015422">
    <property type="entry name" value="PyrdxlP-dep_Trfase_small"/>
</dbReference>
<dbReference type="EnsemblProtists" id="EKX36088">
    <property type="protein sequence ID" value="EKX36088"/>
    <property type="gene ID" value="GUITHDRAFT_90075"/>
</dbReference>
<evidence type="ECO:0000313" key="2">
    <source>
        <dbReference type="EMBL" id="EKX36088.1"/>
    </source>
</evidence>
<organism evidence="2">
    <name type="scientific">Guillardia theta (strain CCMP2712)</name>
    <name type="common">Cryptophyte</name>
    <dbReference type="NCBI Taxonomy" id="905079"/>
    <lineage>
        <taxon>Eukaryota</taxon>
        <taxon>Cryptophyceae</taxon>
        <taxon>Pyrenomonadales</taxon>
        <taxon>Geminigeraceae</taxon>
        <taxon>Guillardia</taxon>
    </lineage>
</organism>
<keyword evidence="1" id="KW-0732">Signal</keyword>